<name>A0A7C8J3F8_ORBOL</name>
<gene>
    <name evidence="1" type="ORF">TWF102_008667</name>
</gene>
<protein>
    <submittedName>
        <fullName evidence="1">Uncharacterized protein</fullName>
    </submittedName>
</protein>
<proteinExistence type="predicted"/>
<dbReference type="AlphaFoldDB" id="A0A7C8J3F8"/>
<organism evidence="1 2">
    <name type="scientific">Orbilia oligospora</name>
    <name type="common">Nematode-trapping fungus</name>
    <name type="synonym">Arthrobotrys oligospora</name>
    <dbReference type="NCBI Taxonomy" id="2813651"/>
    <lineage>
        <taxon>Eukaryota</taxon>
        <taxon>Fungi</taxon>
        <taxon>Dikarya</taxon>
        <taxon>Ascomycota</taxon>
        <taxon>Pezizomycotina</taxon>
        <taxon>Orbiliomycetes</taxon>
        <taxon>Orbiliales</taxon>
        <taxon>Orbiliaceae</taxon>
        <taxon>Orbilia</taxon>
    </lineage>
</organism>
<evidence type="ECO:0000313" key="1">
    <source>
        <dbReference type="EMBL" id="KAF3091681.1"/>
    </source>
</evidence>
<reference evidence="1 2" key="1">
    <citation type="submission" date="2019-06" db="EMBL/GenBank/DDBJ databases">
        <authorList>
            <person name="Palmer J.M."/>
        </authorList>
    </citation>
    <scope>NUCLEOTIDE SEQUENCE [LARGE SCALE GENOMIC DNA]</scope>
    <source>
        <strain evidence="1 2">TWF102</strain>
    </source>
</reference>
<comment type="caution">
    <text evidence="1">The sequence shown here is derived from an EMBL/GenBank/DDBJ whole genome shotgun (WGS) entry which is preliminary data.</text>
</comment>
<accession>A0A7C8J3F8</accession>
<evidence type="ECO:0000313" key="2">
    <source>
        <dbReference type="Proteomes" id="UP000475325"/>
    </source>
</evidence>
<dbReference type="Proteomes" id="UP000475325">
    <property type="component" value="Unassembled WGS sequence"/>
</dbReference>
<sequence length="97" mass="11346">MQRRILLDFIGVNAATAQPRFSWDPSIQLLYVSWCRLVRHLVQLHGIFKLSYQIIKKTDLFRTDALLLSLVGLVGETFSPTSLFDFKTRRQWSIFCL</sequence>
<dbReference type="EMBL" id="WIQW01000055">
    <property type="protein sequence ID" value="KAF3091681.1"/>
    <property type="molecule type" value="Genomic_DNA"/>
</dbReference>